<sequence length="87" mass="10084">MTILQDMQTWRFWRHFLVALFACVGGQAPLSSVLPAQDAIRFTVLSFMFASRNSKVCDELRIVVRPDDYRKLDRLELQSFLSSLRSS</sequence>
<dbReference type="Proteomes" id="UP001162905">
    <property type="component" value="Unassembled WGS sequence"/>
</dbReference>
<keyword evidence="2" id="KW-1185">Reference proteome</keyword>
<gene>
    <name evidence="1" type="ORF">L4G47_26035</name>
</gene>
<comment type="caution">
    <text evidence="1">The sequence shown here is derived from an EMBL/GenBank/DDBJ whole genome shotgun (WGS) entry which is preliminary data.</text>
</comment>
<dbReference type="EMBL" id="JAKJXH010000057">
    <property type="protein sequence ID" value="MCF7545651.1"/>
    <property type="molecule type" value="Genomic_DNA"/>
</dbReference>
<proteinExistence type="predicted"/>
<accession>A0ABS9IDU5</accession>
<name>A0ABS9IDU5_9PSED</name>
<protein>
    <submittedName>
        <fullName evidence="1">Uncharacterized protein</fullName>
    </submittedName>
</protein>
<dbReference type="RefSeq" id="WP_237254944.1">
    <property type="nucleotide sequence ID" value="NZ_JAKJXE010000019.1"/>
</dbReference>
<reference evidence="1" key="1">
    <citation type="submission" date="2022-01" db="EMBL/GenBank/DDBJ databases">
        <title>Pseudomonas sp. nov. isolated from Antarctic regolith.</title>
        <authorList>
            <person name="Novakova D."/>
            <person name="Sedlar K."/>
        </authorList>
    </citation>
    <scope>NUCLEOTIDE SEQUENCE</scope>
    <source>
        <strain evidence="1">P2647</strain>
    </source>
</reference>
<evidence type="ECO:0000313" key="2">
    <source>
        <dbReference type="Proteomes" id="UP001162905"/>
    </source>
</evidence>
<organism evidence="1 2">
    <name type="scientific">Pseudomonas petrae</name>
    <dbReference type="NCBI Taxonomy" id="2912190"/>
    <lineage>
        <taxon>Bacteria</taxon>
        <taxon>Pseudomonadati</taxon>
        <taxon>Pseudomonadota</taxon>
        <taxon>Gammaproteobacteria</taxon>
        <taxon>Pseudomonadales</taxon>
        <taxon>Pseudomonadaceae</taxon>
        <taxon>Pseudomonas</taxon>
    </lineage>
</organism>
<evidence type="ECO:0000313" key="1">
    <source>
        <dbReference type="EMBL" id="MCF7545651.1"/>
    </source>
</evidence>